<gene>
    <name evidence="2" type="ORF">H5P30_11580</name>
</gene>
<evidence type="ECO:0000313" key="2">
    <source>
        <dbReference type="EMBL" id="MBC2602418.1"/>
    </source>
</evidence>
<dbReference type="RefSeq" id="WP_185693103.1">
    <property type="nucleotide sequence ID" value="NZ_JACHVA010000089.1"/>
</dbReference>
<dbReference type="EMBL" id="JACHVA010000089">
    <property type="protein sequence ID" value="MBC2602418.1"/>
    <property type="molecule type" value="Genomic_DNA"/>
</dbReference>
<protein>
    <submittedName>
        <fullName evidence="2">Uncharacterized protein</fullName>
    </submittedName>
</protein>
<proteinExistence type="predicted"/>
<dbReference type="AlphaFoldDB" id="A0A7X1E4V7"/>
<keyword evidence="1" id="KW-0812">Transmembrane</keyword>
<keyword evidence="1" id="KW-0472">Membrane</keyword>
<reference evidence="2 3" key="1">
    <citation type="submission" date="2020-07" db="EMBL/GenBank/DDBJ databases">
        <authorList>
            <person name="Feng X."/>
        </authorList>
    </citation>
    <scope>NUCLEOTIDE SEQUENCE [LARGE SCALE GENOMIC DNA]</scope>
    <source>
        <strain evidence="2 3">JCM14086</strain>
    </source>
</reference>
<dbReference type="Proteomes" id="UP000525652">
    <property type="component" value="Unassembled WGS sequence"/>
</dbReference>
<evidence type="ECO:0000313" key="3">
    <source>
        <dbReference type="Proteomes" id="UP000525652"/>
    </source>
</evidence>
<feature type="transmembrane region" description="Helical" evidence="1">
    <location>
        <begin position="12"/>
        <end position="29"/>
    </location>
</feature>
<accession>A0A7X1E4V7</accession>
<name>A0A7X1E4V7_9BACT</name>
<evidence type="ECO:0000256" key="1">
    <source>
        <dbReference type="SAM" id="Phobius"/>
    </source>
</evidence>
<comment type="caution">
    <text evidence="2">The sequence shown here is derived from an EMBL/GenBank/DDBJ whole genome shotgun (WGS) entry which is preliminary data.</text>
</comment>
<feature type="transmembrane region" description="Helical" evidence="1">
    <location>
        <begin position="60"/>
        <end position="79"/>
    </location>
</feature>
<organism evidence="2 3">
    <name type="scientific">Puniceicoccus vermicola</name>
    <dbReference type="NCBI Taxonomy" id="388746"/>
    <lineage>
        <taxon>Bacteria</taxon>
        <taxon>Pseudomonadati</taxon>
        <taxon>Verrucomicrobiota</taxon>
        <taxon>Opitutia</taxon>
        <taxon>Puniceicoccales</taxon>
        <taxon>Puniceicoccaceae</taxon>
        <taxon>Puniceicoccus</taxon>
    </lineage>
</organism>
<sequence length="83" mass="9222">MDPSLKHITLEITAYVLILLGVWIGGDLAKRFITHQPRGERTVTITVNPNNLTRVLVGKLLRFLLGSIVFTAGAILLFTHDQI</sequence>
<keyword evidence="3" id="KW-1185">Reference proteome</keyword>
<keyword evidence="1" id="KW-1133">Transmembrane helix</keyword>